<dbReference type="AlphaFoldDB" id="A0AAC9MWJ0"/>
<dbReference type="KEGG" id="ahm:TL08_02485"/>
<evidence type="ECO:0000313" key="3">
    <source>
        <dbReference type="Proteomes" id="UP000095210"/>
    </source>
</evidence>
<dbReference type="Pfam" id="PF14012">
    <property type="entry name" value="DUF4229"/>
    <property type="match status" value="1"/>
</dbReference>
<keyword evidence="1" id="KW-0812">Transmembrane</keyword>
<sequence length="112" mass="11884">MAGRVTDEAETPQDAAPARKSRLAVDLTIYTAARLLAVAVPAGLLIMIDTPVLVAFAVALVLGLGLSLVLLRPLRAKVAVGIDEYTARRRAARQELEAQLRGEDRPRGSSAP</sequence>
<dbReference type="EMBL" id="CP014859">
    <property type="protein sequence ID" value="AOS61335.1"/>
    <property type="molecule type" value="Genomic_DNA"/>
</dbReference>
<reference evidence="3" key="1">
    <citation type="submission" date="2016-03" db="EMBL/GenBank/DDBJ databases">
        <title>Complete genome sequence of the type strain Actinoalloteichus hymeniacidonis DSM 45092.</title>
        <authorList>
            <person name="Schaffert L."/>
            <person name="Albersmeier A."/>
            <person name="Winkler A."/>
            <person name="Kalinowski J."/>
            <person name="Zotchev S."/>
            <person name="Ruckert C."/>
        </authorList>
    </citation>
    <scope>NUCLEOTIDE SEQUENCE [LARGE SCALE GENOMIC DNA]</scope>
    <source>
        <strain evidence="3">HPA177(T) (DSM 45092(T))</strain>
    </source>
</reference>
<evidence type="ECO:0000313" key="2">
    <source>
        <dbReference type="EMBL" id="AOS61335.1"/>
    </source>
</evidence>
<keyword evidence="1" id="KW-0472">Membrane</keyword>
<proteinExistence type="predicted"/>
<keyword evidence="1" id="KW-1133">Transmembrane helix</keyword>
<feature type="transmembrane region" description="Helical" evidence="1">
    <location>
        <begin position="52"/>
        <end position="71"/>
    </location>
</feature>
<feature type="transmembrane region" description="Helical" evidence="1">
    <location>
        <begin position="27"/>
        <end position="46"/>
    </location>
</feature>
<dbReference type="Proteomes" id="UP000095210">
    <property type="component" value="Chromosome"/>
</dbReference>
<name>A0AAC9MWJ0_9PSEU</name>
<protein>
    <submittedName>
        <fullName evidence="2">DUF4229 family protein</fullName>
    </submittedName>
</protein>
<evidence type="ECO:0000256" key="1">
    <source>
        <dbReference type="SAM" id="Phobius"/>
    </source>
</evidence>
<keyword evidence="3" id="KW-1185">Reference proteome</keyword>
<accession>A0AAC9MWJ0</accession>
<organism evidence="2 3">
    <name type="scientific">Actinoalloteichus hymeniacidonis</name>
    <dbReference type="NCBI Taxonomy" id="340345"/>
    <lineage>
        <taxon>Bacteria</taxon>
        <taxon>Bacillati</taxon>
        <taxon>Actinomycetota</taxon>
        <taxon>Actinomycetes</taxon>
        <taxon>Pseudonocardiales</taxon>
        <taxon>Pseudonocardiaceae</taxon>
        <taxon>Actinoalloteichus</taxon>
    </lineage>
</organism>
<gene>
    <name evidence="2" type="ORF">TL08_02485</name>
</gene>
<dbReference type="InterPro" id="IPR025323">
    <property type="entry name" value="DUF4229"/>
</dbReference>